<evidence type="ECO:0000313" key="4">
    <source>
        <dbReference type="Proteomes" id="UP000036045"/>
    </source>
</evidence>
<comment type="caution">
    <text evidence="3">The sequence shown here is derived from an EMBL/GenBank/DDBJ whole genome shotgun (WGS) entry which is preliminary data.</text>
</comment>
<reference evidence="3 4" key="1">
    <citation type="submission" date="2015-05" db="EMBL/GenBank/DDBJ databases">
        <title>Whole genome sequence and identification of bacterial endophytes from Costus igneus.</title>
        <authorList>
            <person name="Lee Y.P."/>
            <person name="Gan H.M."/>
            <person name="Eng W."/>
            <person name="Wheatley M.S."/>
            <person name="Caraballo A."/>
            <person name="Polter S."/>
            <person name="Savka M.A."/>
            <person name="Hudson A.O."/>
        </authorList>
    </citation>
    <scope>NUCLEOTIDE SEQUENCE [LARGE SCALE GENOMIC DNA]</scope>
    <source>
        <strain evidence="3 4">RIT379</strain>
    </source>
</reference>
<gene>
    <name evidence="3" type="ORF">ABW02_22485</name>
</gene>
<dbReference type="AlphaFoldDB" id="A0A0J1I7M6"/>
<dbReference type="GO" id="GO:0005737">
    <property type="term" value="C:cytoplasm"/>
    <property type="evidence" value="ECO:0007669"/>
    <property type="project" value="TreeGrafter"/>
</dbReference>
<evidence type="ECO:0000256" key="1">
    <source>
        <dbReference type="PIRSR" id="PIRSR613078-1"/>
    </source>
</evidence>
<proteinExistence type="predicted"/>
<sequence length="192" mass="22231">MTKICLIRHGETDWNALGRIQGKTDIPLNENGKKQAEQCRDYLKHSEWDVIVTSPLKRAKQTALIINEALQLEVVEMDEFMERSFGDAEGKTREERAILYPDHQYPNQESREALVKRLTDGLEKVICRFPDEKVLLVAHGAVIHTLLTIVSEDSLKIEKYLSNACISNIQYKEKRWEVKDYNLVDHLVEIPE</sequence>
<dbReference type="GeneID" id="56350871"/>
<dbReference type="PIRSF" id="PIRSF000709">
    <property type="entry name" value="6PFK_2-Ptase"/>
    <property type="match status" value="1"/>
</dbReference>
<dbReference type="InterPro" id="IPR050275">
    <property type="entry name" value="PGM_Phosphatase"/>
</dbReference>
<feature type="active site" description="Proton donor/acceptor" evidence="1">
    <location>
        <position position="82"/>
    </location>
</feature>
<dbReference type="EMBL" id="LDPH01000034">
    <property type="protein sequence ID" value="KLV21922.1"/>
    <property type="molecule type" value="Genomic_DNA"/>
</dbReference>
<protein>
    <submittedName>
        <fullName evidence="3">Phosphatase</fullName>
    </submittedName>
</protein>
<dbReference type="PANTHER" id="PTHR48100:SF59">
    <property type="entry name" value="ADENOSYLCOBALAMIN_ALPHA-RIBAZOLE PHOSPHATASE"/>
    <property type="match status" value="1"/>
</dbReference>
<feature type="binding site" evidence="2">
    <location>
        <position position="58"/>
    </location>
    <ligand>
        <name>substrate</name>
    </ligand>
</feature>
<dbReference type="PANTHER" id="PTHR48100">
    <property type="entry name" value="BROAD-SPECIFICITY PHOSPHATASE YOR283W-RELATED"/>
    <property type="match status" value="1"/>
</dbReference>
<dbReference type="PROSITE" id="PS00175">
    <property type="entry name" value="PG_MUTASE"/>
    <property type="match status" value="1"/>
</dbReference>
<organism evidence="3 4">
    <name type="scientific">Niallia circulans</name>
    <name type="common">Bacillus circulans</name>
    <dbReference type="NCBI Taxonomy" id="1397"/>
    <lineage>
        <taxon>Bacteria</taxon>
        <taxon>Bacillati</taxon>
        <taxon>Bacillota</taxon>
        <taxon>Bacilli</taxon>
        <taxon>Bacillales</taxon>
        <taxon>Bacillaceae</taxon>
        <taxon>Niallia</taxon>
    </lineage>
</organism>
<dbReference type="OrthoDB" id="9782128at2"/>
<dbReference type="CDD" id="cd07067">
    <property type="entry name" value="HP_PGM_like"/>
    <property type="match status" value="1"/>
</dbReference>
<evidence type="ECO:0000256" key="2">
    <source>
        <dbReference type="PIRSR" id="PIRSR613078-2"/>
    </source>
</evidence>
<feature type="binding site" evidence="2">
    <location>
        <begin position="8"/>
        <end position="15"/>
    </location>
    <ligand>
        <name>substrate</name>
    </ligand>
</feature>
<dbReference type="Proteomes" id="UP000036045">
    <property type="component" value="Unassembled WGS sequence"/>
</dbReference>
<feature type="active site" description="Tele-phosphohistidine intermediate" evidence="1">
    <location>
        <position position="9"/>
    </location>
</feature>
<dbReference type="Gene3D" id="3.40.50.1240">
    <property type="entry name" value="Phosphoglycerate mutase-like"/>
    <property type="match status" value="1"/>
</dbReference>
<dbReference type="PATRIC" id="fig|1397.4.peg.3626"/>
<dbReference type="InterPro" id="IPR013078">
    <property type="entry name" value="His_Pase_superF_clade-1"/>
</dbReference>
<evidence type="ECO:0000313" key="3">
    <source>
        <dbReference type="EMBL" id="KLV21922.1"/>
    </source>
</evidence>
<accession>A0A0J1I7M6</accession>
<name>A0A0J1I7M6_NIACI</name>
<dbReference type="SUPFAM" id="SSF53254">
    <property type="entry name" value="Phosphoglycerate mutase-like"/>
    <property type="match status" value="1"/>
</dbReference>
<dbReference type="GO" id="GO:0016791">
    <property type="term" value="F:phosphatase activity"/>
    <property type="evidence" value="ECO:0007669"/>
    <property type="project" value="TreeGrafter"/>
</dbReference>
<dbReference type="InterPro" id="IPR001345">
    <property type="entry name" value="PG/BPGM_mutase_AS"/>
</dbReference>
<dbReference type="Pfam" id="PF00300">
    <property type="entry name" value="His_Phos_1"/>
    <property type="match status" value="1"/>
</dbReference>
<keyword evidence="4" id="KW-1185">Reference proteome</keyword>
<dbReference type="InterPro" id="IPR029033">
    <property type="entry name" value="His_PPase_superfam"/>
</dbReference>
<dbReference type="SMART" id="SM00855">
    <property type="entry name" value="PGAM"/>
    <property type="match status" value="1"/>
</dbReference>
<dbReference type="RefSeq" id="WP_047944519.1">
    <property type="nucleotide sequence ID" value="NZ_CP053989.1"/>
</dbReference>